<evidence type="ECO:0000256" key="5">
    <source>
        <dbReference type="ARBA" id="ARBA00022737"/>
    </source>
</evidence>
<keyword evidence="5" id="KW-0677">Repeat</keyword>
<sequence length="569" mass="67162">MQEDQLNRVKDQSTLLDEVIYPDIEPGIINRAMIENSYLKEVHIGEERRLHQLEPVVFKKIQTLRLEFNNILRIDHLWILPSLTKLCLNCNKIESIENIEMLTTLKELNLSFNFIEKIENLDTLINLEVLSLFNNKIEVIENIDKLEKLIIISLGNNLIDTVEGIERFRFMNNLKVINLEGNPIARKPNINLLKYVTAVLPQLNYYEYTFIKNELREEACALHYRELREIEDKQEKEIQLRESQDREQSEAKRLASSFVEHLDGHQLFDTLWRGDEDGRVLMLVGIQAQELADEYDKDIFELTQEIYKLGLERFIERDEEVRDFLSNLLEGQEELQVIGQNEIEDFLRFKENIFEEARITLRQLEQNSMHGEDEDTPENLKLSDAIDKLNIQFEYAMNDMWQALMTQELYLHEAIEESTTSFHRKITELMSKFVEQSQALFVQLREISVHFSENMTEILTRFISTKLALQDFDDVPMELRVCMDDRDAILNLIAGMKDFHTLRLDEREDKIATRTKEFVDTMIDQLSSDEVERHRSKILEINSFVEMMTESMASLPHDVRDELVAEEYV</sequence>
<evidence type="ECO:0000256" key="3">
    <source>
        <dbReference type="ARBA" id="ARBA00022490"/>
    </source>
</evidence>
<keyword evidence="10" id="KW-0966">Cell projection</keyword>
<accession>A0ABM4TW44</accession>
<keyword evidence="8" id="KW-0969">Cilium</keyword>
<keyword evidence="3" id="KW-0963">Cytoplasm</keyword>
<proteinExistence type="inferred from homology"/>
<evidence type="ECO:0000256" key="9">
    <source>
        <dbReference type="ARBA" id="ARBA00023212"/>
    </source>
</evidence>
<dbReference type="InterPro" id="IPR025875">
    <property type="entry name" value="Leu-rich_rpt_4"/>
</dbReference>
<dbReference type="RefSeq" id="XP_070854184.1">
    <property type="nucleotide sequence ID" value="XM_070998083.1"/>
</dbReference>
<comment type="similarity">
    <text evidence="14">Belongs to the DRC3 family.</text>
</comment>
<evidence type="ECO:0000256" key="6">
    <source>
        <dbReference type="ARBA" id="ARBA00022846"/>
    </source>
</evidence>
<comment type="subcellular location">
    <subcellularLocation>
        <location evidence="2">Cytoplasm</location>
        <location evidence="2">Cytoskeleton</location>
        <location evidence="2">Flagellum axoneme</location>
    </subcellularLocation>
</comment>
<evidence type="ECO:0000256" key="14">
    <source>
        <dbReference type="ARBA" id="ARBA00038378"/>
    </source>
</evidence>
<dbReference type="Pfam" id="PF12799">
    <property type="entry name" value="LRR_4"/>
    <property type="match status" value="2"/>
</dbReference>
<evidence type="ECO:0000256" key="15">
    <source>
        <dbReference type="ARBA" id="ARBA00040950"/>
    </source>
</evidence>
<dbReference type="SUPFAM" id="SSF52075">
    <property type="entry name" value="Outer arm dynein light chain 1"/>
    <property type="match status" value="1"/>
</dbReference>
<dbReference type="InterPro" id="IPR032675">
    <property type="entry name" value="LRR_dom_sf"/>
</dbReference>
<dbReference type="Gene3D" id="3.80.10.10">
    <property type="entry name" value="Ribonuclease Inhibitor"/>
    <property type="match status" value="2"/>
</dbReference>
<comment type="function">
    <text evidence="1">Cilium-specific protein required for cilia structures.</text>
</comment>
<evidence type="ECO:0000256" key="11">
    <source>
        <dbReference type="ARBA" id="ARBA00024433"/>
    </source>
</evidence>
<name>A0ABM4TW44_DROSZ</name>
<evidence type="ECO:0000313" key="16">
    <source>
        <dbReference type="Proteomes" id="UP001652628"/>
    </source>
</evidence>
<dbReference type="PANTHER" id="PTHR45973:SF12">
    <property type="entry name" value="DYNEIN REGULATORY COMPLEX SUBUNIT 3"/>
    <property type="match status" value="1"/>
</dbReference>
<dbReference type="InterPro" id="IPR001611">
    <property type="entry name" value="Leu-rich_rpt"/>
</dbReference>
<dbReference type="PANTHER" id="PTHR45973">
    <property type="entry name" value="PROTEIN PHOSPHATASE 1 REGULATORY SUBUNIT SDS22-RELATED"/>
    <property type="match status" value="1"/>
</dbReference>
<dbReference type="InterPro" id="IPR050576">
    <property type="entry name" value="Cilia_flagella_integrity"/>
</dbReference>
<evidence type="ECO:0000256" key="4">
    <source>
        <dbReference type="ARBA" id="ARBA00022614"/>
    </source>
</evidence>
<gene>
    <name evidence="17" type="primary">Ppr-Y</name>
</gene>
<dbReference type="SMART" id="SM00365">
    <property type="entry name" value="LRR_SD22"/>
    <property type="match status" value="4"/>
</dbReference>
<dbReference type="PROSITE" id="PS51450">
    <property type="entry name" value="LRR"/>
    <property type="match status" value="4"/>
</dbReference>
<keyword evidence="9" id="KW-0206">Cytoskeleton</keyword>
<keyword evidence="6" id="KW-0282">Flagellum</keyword>
<organism evidence="16 17">
    <name type="scientific">Drosophila suzukii</name>
    <name type="common">Spotted-wing drosophila fruit fly</name>
    <dbReference type="NCBI Taxonomy" id="28584"/>
    <lineage>
        <taxon>Eukaryota</taxon>
        <taxon>Metazoa</taxon>
        <taxon>Ecdysozoa</taxon>
        <taxon>Arthropoda</taxon>
        <taxon>Hexapoda</taxon>
        <taxon>Insecta</taxon>
        <taxon>Pterygota</taxon>
        <taxon>Neoptera</taxon>
        <taxon>Endopterygota</taxon>
        <taxon>Diptera</taxon>
        <taxon>Brachycera</taxon>
        <taxon>Muscomorpha</taxon>
        <taxon>Ephydroidea</taxon>
        <taxon>Drosophilidae</taxon>
        <taxon>Drosophila</taxon>
        <taxon>Sophophora</taxon>
    </lineage>
</organism>
<evidence type="ECO:0000256" key="10">
    <source>
        <dbReference type="ARBA" id="ARBA00023273"/>
    </source>
</evidence>
<evidence type="ECO:0000256" key="12">
    <source>
        <dbReference type="ARBA" id="ARBA00030843"/>
    </source>
</evidence>
<evidence type="ECO:0000256" key="7">
    <source>
        <dbReference type="ARBA" id="ARBA00023054"/>
    </source>
</evidence>
<keyword evidence="7" id="KW-0175">Coiled coil</keyword>
<evidence type="ECO:0000313" key="17">
    <source>
        <dbReference type="RefSeq" id="XP_070854184.1"/>
    </source>
</evidence>
<evidence type="ECO:0000256" key="2">
    <source>
        <dbReference type="ARBA" id="ARBA00004611"/>
    </source>
</evidence>
<protein>
    <recommendedName>
        <fullName evidence="11">Dynein axonemal assembly factor 1 homolog</fullName>
    </recommendedName>
    <alternativeName>
        <fullName evidence="13">Defective transmitter-recycling protein</fullName>
    </alternativeName>
    <alternativeName>
        <fullName evidence="15">Dynein regulatory complex subunit 3</fullName>
    </alternativeName>
    <alternativeName>
        <fullName evidence="12">Leucine-rich repeat-containing protein 50 homolog</fullName>
    </alternativeName>
</protein>
<keyword evidence="16" id="KW-1185">Reference proteome</keyword>
<dbReference type="Proteomes" id="UP001652628">
    <property type="component" value="Chromosome Y"/>
</dbReference>
<keyword evidence="4" id="KW-0433">Leucine-rich repeat</keyword>
<dbReference type="GeneID" id="139353762"/>
<evidence type="ECO:0000256" key="8">
    <source>
        <dbReference type="ARBA" id="ARBA00023069"/>
    </source>
</evidence>
<reference evidence="17" key="1">
    <citation type="submission" date="2025-08" db="UniProtKB">
        <authorList>
            <consortium name="RefSeq"/>
        </authorList>
    </citation>
    <scope>IDENTIFICATION</scope>
</reference>
<evidence type="ECO:0000256" key="1">
    <source>
        <dbReference type="ARBA" id="ARBA00003843"/>
    </source>
</evidence>
<evidence type="ECO:0000256" key="13">
    <source>
        <dbReference type="ARBA" id="ARBA00031862"/>
    </source>
</evidence>